<keyword evidence="3" id="KW-1185">Reference proteome</keyword>
<dbReference type="RefSeq" id="WP_185660497.1">
    <property type="nucleotide sequence ID" value="NZ_CAWPOO010000012.1"/>
</dbReference>
<proteinExistence type="predicted"/>
<keyword evidence="1" id="KW-1133">Transmembrane helix</keyword>
<keyword evidence="1" id="KW-0472">Membrane</keyword>
<evidence type="ECO:0000313" key="3">
    <source>
        <dbReference type="Proteomes" id="UP000526501"/>
    </source>
</evidence>
<comment type="caution">
    <text evidence="2">The sequence shown here is derived from an EMBL/GenBank/DDBJ whole genome shotgun (WGS) entry which is preliminary data.</text>
</comment>
<sequence length="356" mass="40622">MPSKENTGKIELIQQESGKVFVRLGAVSFFAFLFFHIDFLAIASSILLGAFWASSILAKQAISGVQLEVSARQPRTHCEESMRAKLVLINKNRFLPIFYPVISVREAKSLRIQVFQHQGIVPPRKSVSLDIDPCLHSRGLQKLEAFAPRSRFPFSLHLAIANRNAYSEEVIVWPIPVSIDFAYLFQHPPRLVMTDTGEKQLATDSIEAVRVRDYHAGDPKTRINWKLSAKLDKLTVIDPRDEVRERYELHLSSSQELWPSSLVFERMLRLVTAVVQEFQLRKIIRSFTIDGKTYPLGTKRQTAQFFDALALLEASKEKASYPSRSRRNSLWILPAPYSQIKLSTLQEINTREEAAL</sequence>
<reference evidence="2 3" key="1">
    <citation type="submission" date="2020-07" db="EMBL/GenBank/DDBJ databases">
        <authorList>
            <person name="Feng X."/>
        </authorList>
    </citation>
    <scope>NUCLEOTIDE SEQUENCE [LARGE SCALE GENOMIC DNA]</scope>
    <source>
        <strain evidence="2 3">JCM23202</strain>
    </source>
</reference>
<evidence type="ECO:0000313" key="2">
    <source>
        <dbReference type="EMBL" id="MBC2606629.1"/>
    </source>
</evidence>
<dbReference type="Proteomes" id="UP000526501">
    <property type="component" value="Unassembled WGS sequence"/>
</dbReference>
<dbReference type="PANTHER" id="PTHR34351:SF1">
    <property type="entry name" value="SLR1927 PROTEIN"/>
    <property type="match status" value="1"/>
</dbReference>
<dbReference type="PANTHER" id="PTHR34351">
    <property type="entry name" value="SLR1927 PROTEIN-RELATED"/>
    <property type="match status" value="1"/>
</dbReference>
<organism evidence="2 3">
    <name type="scientific">Pelagicoccus albus</name>
    <dbReference type="NCBI Taxonomy" id="415222"/>
    <lineage>
        <taxon>Bacteria</taxon>
        <taxon>Pseudomonadati</taxon>
        <taxon>Verrucomicrobiota</taxon>
        <taxon>Opitutia</taxon>
        <taxon>Puniceicoccales</taxon>
        <taxon>Pelagicoccaceae</taxon>
        <taxon>Pelagicoccus</taxon>
    </lineage>
</organism>
<protein>
    <submittedName>
        <fullName evidence="2">DUF58 domain-containing protein</fullName>
    </submittedName>
</protein>
<dbReference type="AlphaFoldDB" id="A0A7X1B6L7"/>
<accession>A0A7X1B6L7</accession>
<dbReference type="EMBL" id="JACHVC010000012">
    <property type="protein sequence ID" value="MBC2606629.1"/>
    <property type="molecule type" value="Genomic_DNA"/>
</dbReference>
<feature type="transmembrane region" description="Helical" evidence="1">
    <location>
        <begin position="20"/>
        <end position="53"/>
    </location>
</feature>
<gene>
    <name evidence="2" type="ORF">H5P27_11305</name>
</gene>
<keyword evidence="1" id="KW-0812">Transmembrane</keyword>
<evidence type="ECO:0000256" key="1">
    <source>
        <dbReference type="SAM" id="Phobius"/>
    </source>
</evidence>
<name>A0A7X1B6L7_9BACT</name>